<sequence>MAVILLPHQGCLLTQSPSVNYCSEFITVLGRCVCGGILTQTPSGNYCSIVSVVDNFCFSSTSRSWAWVSLPHHSSSRDAPVHRAEYNHYNNDERAVKLVQNLGSRRLSVKH</sequence>
<dbReference type="EMBL" id="JAWDGP010001057">
    <property type="protein sequence ID" value="KAK3795429.1"/>
    <property type="molecule type" value="Genomic_DNA"/>
</dbReference>
<proteinExistence type="predicted"/>
<dbReference type="Proteomes" id="UP001283361">
    <property type="component" value="Unassembled WGS sequence"/>
</dbReference>
<keyword evidence="2" id="KW-1185">Reference proteome</keyword>
<protein>
    <submittedName>
        <fullName evidence="1">Uncharacterized protein</fullName>
    </submittedName>
</protein>
<evidence type="ECO:0000313" key="2">
    <source>
        <dbReference type="Proteomes" id="UP001283361"/>
    </source>
</evidence>
<organism evidence="1 2">
    <name type="scientific">Elysia crispata</name>
    <name type="common">lettuce slug</name>
    <dbReference type="NCBI Taxonomy" id="231223"/>
    <lineage>
        <taxon>Eukaryota</taxon>
        <taxon>Metazoa</taxon>
        <taxon>Spiralia</taxon>
        <taxon>Lophotrochozoa</taxon>
        <taxon>Mollusca</taxon>
        <taxon>Gastropoda</taxon>
        <taxon>Heterobranchia</taxon>
        <taxon>Euthyneura</taxon>
        <taxon>Panpulmonata</taxon>
        <taxon>Sacoglossa</taxon>
        <taxon>Placobranchoidea</taxon>
        <taxon>Plakobranchidae</taxon>
        <taxon>Elysia</taxon>
    </lineage>
</organism>
<name>A0AAE1AWQ3_9GAST</name>
<gene>
    <name evidence="1" type="ORF">RRG08_064253</name>
</gene>
<evidence type="ECO:0000313" key="1">
    <source>
        <dbReference type="EMBL" id="KAK3795429.1"/>
    </source>
</evidence>
<comment type="caution">
    <text evidence="1">The sequence shown here is derived from an EMBL/GenBank/DDBJ whole genome shotgun (WGS) entry which is preliminary data.</text>
</comment>
<accession>A0AAE1AWQ3</accession>
<dbReference type="AlphaFoldDB" id="A0AAE1AWQ3"/>
<reference evidence="1" key="1">
    <citation type="journal article" date="2023" name="G3 (Bethesda)">
        <title>A reference genome for the long-term kleptoplast-retaining sea slug Elysia crispata morphotype clarki.</title>
        <authorList>
            <person name="Eastman K.E."/>
            <person name="Pendleton A.L."/>
            <person name="Shaikh M.A."/>
            <person name="Suttiyut T."/>
            <person name="Ogas R."/>
            <person name="Tomko P."/>
            <person name="Gavelis G."/>
            <person name="Widhalm J.R."/>
            <person name="Wisecaver J.H."/>
        </authorList>
    </citation>
    <scope>NUCLEOTIDE SEQUENCE</scope>
    <source>
        <strain evidence="1">ECLA1</strain>
    </source>
</reference>